<dbReference type="AlphaFoldDB" id="A0A0E9R0E7"/>
<evidence type="ECO:0008006" key="3">
    <source>
        <dbReference type="Google" id="ProtNLM"/>
    </source>
</evidence>
<evidence type="ECO:0000256" key="1">
    <source>
        <dbReference type="SAM" id="SignalP"/>
    </source>
</evidence>
<sequence length="69" mass="7777">MCLLTVLLYPLNLTIGLLYPICCITTVQVQLPTTVLLDNGKICPNGCRRIFKFQVIKSIKINKCKSNHI</sequence>
<accession>A0A0E9R0E7</accession>
<evidence type="ECO:0000313" key="2">
    <source>
        <dbReference type="EMBL" id="JAH22671.1"/>
    </source>
</evidence>
<proteinExistence type="predicted"/>
<reference evidence="2" key="1">
    <citation type="submission" date="2014-11" db="EMBL/GenBank/DDBJ databases">
        <authorList>
            <person name="Amaro Gonzalez C."/>
        </authorList>
    </citation>
    <scope>NUCLEOTIDE SEQUENCE</scope>
</reference>
<keyword evidence="1" id="KW-0732">Signal</keyword>
<organism evidence="2">
    <name type="scientific">Anguilla anguilla</name>
    <name type="common">European freshwater eel</name>
    <name type="synonym">Muraena anguilla</name>
    <dbReference type="NCBI Taxonomy" id="7936"/>
    <lineage>
        <taxon>Eukaryota</taxon>
        <taxon>Metazoa</taxon>
        <taxon>Chordata</taxon>
        <taxon>Craniata</taxon>
        <taxon>Vertebrata</taxon>
        <taxon>Euteleostomi</taxon>
        <taxon>Actinopterygii</taxon>
        <taxon>Neopterygii</taxon>
        <taxon>Teleostei</taxon>
        <taxon>Anguilliformes</taxon>
        <taxon>Anguillidae</taxon>
        <taxon>Anguilla</taxon>
    </lineage>
</organism>
<dbReference type="EMBL" id="GBXM01085906">
    <property type="protein sequence ID" value="JAH22671.1"/>
    <property type="molecule type" value="Transcribed_RNA"/>
</dbReference>
<feature type="chain" id="PRO_5002431668" description="CTCK domain-containing protein" evidence="1">
    <location>
        <begin position="17"/>
        <end position="69"/>
    </location>
</feature>
<name>A0A0E9R0E7_ANGAN</name>
<reference evidence="2" key="2">
    <citation type="journal article" date="2015" name="Fish Shellfish Immunol.">
        <title>Early steps in the European eel (Anguilla anguilla)-Vibrio vulnificus interaction in the gills: Role of the RtxA13 toxin.</title>
        <authorList>
            <person name="Callol A."/>
            <person name="Pajuelo D."/>
            <person name="Ebbesson L."/>
            <person name="Teles M."/>
            <person name="MacKenzie S."/>
            <person name="Amaro C."/>
        </authorList>
    </citation>
    <scope>NUCLEOTIDE SEQUENCE</scope>
</reference>
<protein>
    <recommendedName>
        <fullName evidence="3">CTCK domain-containing protein</fullName>
    </recommendedName>
</protein>
<feature type="signal peptide" evidence="1">
    <location>
        <begin position="1"/>
        <end position="16"/>
    </location>
</feature>